<organism evidence="1">
    <name type="scientific">marine sediment metagenome</name>
    <dbReference type="NCBI Taxonomy" id="412755"/>
    <lineage>
        <taxon>unclassified sequences</taxon>
        <taxon>metagenomes</taxon>
        <taxon>ecological metagenomes</taxon>
    </lineage>
</organism>
<reference evidence="1" key="1">
    <citation type="journal article" date="2015" name="Nature">
        <title>Complex archaea that bridge the gap between prokaryotes and eukaryotes.</title>
        <authorList>
            <person name="Spang A."/>
            <person name="Saw J.H."/>
            <person name="Jorgensen S.L."/>
            <person name="Zaremba-Niedzwiedzka K."/>
            <person name="Martijn J."/>
            <person name="Lind A.E."/>
            <person name="van Eijk R."/>
            <person name="Schleper C."/>
            <person name="Guy L."/>
            <person name="Ettema T.J."/>
        </authorList>
    </citation>
    <scope>NUCLEOTIDE SEQUENCE</scope>
</reference>
<proteinExistence type="predicted"/>
<sequence length="78" mass="9282">MGQREYQRRLDASRELETALEEGVRMNRAALQVLERRNLELLVRIEGAEKTLAAIIDRMEFERAFGMRGKTWKRWETT</sequence>
<evidence type="ECO:0000313" key="1">
    <source>
        <dbReference type="EMBL" id="KKL78234.1"/>
    </source>
</evidence>
<dbReference type="EMBL" id="LAZR01023523">
    <property type="protein sequence ID" value="KKL78234.1"/>
    <property type="molecule type" value="Genomic_DNA"/>
</dbReference>
<name>A0A0F9EVW0_9ZZZZ</name>
<comment type="caution">
    <text evidence="1">The sequence shown here is derived from an EMBL/GenBank/DDBJ whole genome shotgun (WGS) entry which is preliminary data.</text>
</comment>
<gene>
    <name evidence="1" type="ORF">LCGC14_2026920</name>
</gene>
<accession>A0A0F9EVW0</accession>
<protein>
    <submittedName>
        <fullName evidence="1">Uncharacterized protein</fullName>
    </submittedName>
</protein>
<dbReference type="AlphaFoldDB" id="A0A0F9EVW0"/>